<evidence type="ECO:0000256" key="2">
    <source>
        <dbReference type="ARBA" id="ARBA00023015"/>
    </source>
</evidence>
<evidence type="ECO:0000256" key="3">
    <source>
        <dbReference type="ARBA" id="ARBA00023125"/>
    </source>
</evidence>
<dbReference type="GO" id="GO:0003700">
    <property type="term" value="F:DNA-binding transcription factor activity"/>
    <property type="evidence" value="ECO:0007669"/>
    <property type="project" value="InterPro"/>
</dbReference>
<dbReference type="InterPro" id="IPR036388">
    <property type="entry name" value="WH-like_DNA-bd_sf"/>
</dbReference>
<dbReference type="Pfam" id="PF03466">
    <property type="entry name" value="LysR_substrate"/>
    <property type="match status" value="1"/>
</dbReference>
<comment type="caution">
    <text evidence="6">The sequence shown here is derived from an EMBL/GenBank/DDBJ whole genome shotgun (WGS) entry which is preliminary data.</text>
</comment>
<keyword evidence="3" id="KW-0238">DNA-binding</keyword>
<evidence type="ECO:0000259" key="5">
    <source>
        <dbReference type="PROSITE" id="PS50931"/>
    </source>
</evidence>
<dbReference type="EMBL" id="VCDI01000001">
    <property type="protein sequence ID" value="TLU73688.1"/>
    <property type="molecule type" value="Genomic_DNA"/>
</dbReference>
<evidence type="ECO:0000313" key="7">
    <source>
        <dbReference type="Proteomes" id="UP000305654"/>
    </source>
</evidence>
<gene>
    <name evidence="6" type="ORF">FE263_00135</name>
</gene>
<keyword evidence="7" id="KW-1185">Reference proteome</keyword>
<proteinExistence type="inferred from homology"/>
<dbReference type="AlphaFoldDB" id="A0A5R9JHA0"/>
<dbReference type="GO" id="GO:0043565">
    <property type="term" value="F:sequence-specific DNA binding"/>
    <property type="evidence" value="ECO:0007669"/>
    <property type="project" value="TreeGrafter"/>
</dbReference>
<dbReference type="Gene3D" id="1.10.10.10">
    <property type="entry name" value="Winged helix-like DNA-binding domain superfamily/Winged helix DNA-binding domain"/>
    <property type="match status" value="1"/>
</dbReference>
<organism evidence="6 7">
    <name type="scientific">Lichenicoccus roseus</name>
    <dbReference type="NCBI Taxonomy" id="2683649"/>
    <lineage>
        <taxon>Bacteria</taxon>
        <taxon>Pseudomonadati</taxon>
        <taxon>Pseudomonadota</taxon>
        <taxon>Alphaproteobacteria</taxon>
        <taxon>Acetobacterales</taxon>
        <taxon>Acetobacteraceae</taxon>
        <taxon>Lichenicoccus</taxon>
    </lineage>
</organism>
<dbReference type="SUPFAM" id="SSF46785">
    <property type="entry name" value="Winged helix' DNA-binding domain"/>
    <property type="match status" value="1"/>
</dbReference>
<dbReference type="InterPro" id="IPR036390">
    <property type="entry name" value="WH_DNA-bd_sf"/>
</dbReference>
<sequence length="307" mass="33900">MDRIDAMRLFVAVVEEGSLAKGGHRLSHSPASVSRAISGLETIAGERLLHRSARGMKLTDAGERHLAVFRHILSDLDSLGRDQAPQKQLRGTVRVAASEMFGRLEVLPVIESFLDAHPGASIRMVLHNEITNLVDDGTDVAIRIAVLPDSGLSAVKLGTMRQMLCASPDYLRRHGTPQVPADLRHHACIGRDVAGDRDTWPFRFETAGRARVRSIAVPSRLWLNSLVTSRDVARSGRGIGRYMAYQVADDVTSGRLVRLLPGHEIDPLPVHLLFDGGIRQDGVVRAFIDHATPLLRRRLESLLRRIR</sequence>
<dbReference type="GO" id="GO:0006351">
    <property type="term" value="P:DNA-templated transcription"/>
    <property type="evidence" value="ECO:0007669"/>
    <property type="project" value="TreeGrafter"/>
</dbReference>
<evidence type="ECO:0000313" key="6">
    <source>
        <dbReference type="EMBL" id="TLU73688.1"/>
    </source>
</evidence>
<dbReference type="Pfam" id="PF00126">
    <property type="entry name" value="HTH_1"/>
    <property type="match status" value="1"/>
</dbReference>
<dbReference type="RefSeq" id="WP_138323941.1">
    <property type="nucleotide sequence ID" value="NZ_VCDI01000001.1"/>
</dbReference>
<keyword evidence="4" id="KW-0804">Transcription</keyword>
<dbReference type="PROSITE" id="PS50931">
    <property type="entry name" value="HTH_LYSR"/>
    <property type="match status" value="1"/>
</dbReference>
<feature type="domain" description="HTH lysR-type" evidence="5">
    <location>
        <begin position="1"/>
        <end position="59"/>
    </location>
</feature>
<dbReference type="InterPro" id="IPR000847">
    <property type="entry name" value="LysR_HTH_N"/>
</dbReference>
<dbReference type="Proteomes" id="UP000305654">
    <property type="component" value="Unassembled WGS sequence"/>
</dbReference>
<dbReference type="PANTHER" id="PTHR30537">
    <property type="entry name" value="HTH-TYPE TRANSCRIPTIONAL REGULATOR"/>
    <property type="match status" value="1"/>
</dbReference>
<evidence type="ECO:0000256" key="4">
    <source>
        <dbReference type="ARBA" id="ARBA00023163"/>
    </source>
</evidence>
<dbReference type="Gene3D" id="3.40.190.290">
    <property type="match status" value="1"/>
</dbReference>
<dbReference type="OrthoDB" id="9812435at2"/>
<evidence type="ECO:0000256" key="1">
    <source>
        <dbReference type="ARBA" id="ARBA00009437"/>
    </source>
</evidence>
<dbReference type="InterPro" id="IPR058163">
    <property type="entry name" value="LysR-type_TF_proteobact-type"/>
</dbReference>
<dbReference type="PANTHER" id="PTHR30537:SF5">
    <property type="entry name" value="HTH-TYPE TRANSCRIPTIONAL ACTIVATOR TTDR-RELATED"/>
    <property type="match status" value="1"/>
</dbReference>
<keyword evidence="2" id="KW-0805">Transcription regulation</keyword>
<reference evidence="6 7" key="1">
    <citation type="submission" date="2019-05" db="EMBL/GenBank/DDBJ databases">
        <authorList>
            <person name="Pankratov T."/>
            <person name="Grouzdev D."/>
        </authorList>
    </citation>
    <scope>NUCLEOTIDE SEQUENCE [LARGE SCALE GENOMIC DNA]</scope>
    <source>
        <strain evidence="6 7">KEBCLARHB70R</strain>
    </source>
</reference>
<comment type="similarity">
    <text evidence="1">Belongs to the LysR transcriptional regulatory family.</text>
</comment>
<protein>
    <submittedName>
        <fullName evidence="6">LysR family transcriptional regulator</fullName>
    </submittedName>
</protein>
<dbReference type="InterPro" id="IPR005119">
    <property type="entry name" value="LysR_subst-bd"/>
</dbReference>
<name>A0A5R9JHA0_9PROT</name>
<dbReference type="SUPFAM" id="SSF53850">
    <property type="entry name" value="Periplasmic binding protein-like II"/>
    <property type="match status" value="1"/>
</dbReference>
<accession>A0A5R9JHA0</accession>